<dbReference type="Pfam" id="PF13545">
    <property type="entry name" value="HTH_Crp_2"/>
    <property type="match status" value="1"/>
</dbReference>
<dbReference type="Gene3D" id="1.10.10.10">
    <property type="entry name" value="Winged helix-like DNA-binding domain superfamily/Winged helix DNA-binding domain"/>
    <property type="match status" value="1"/>
</dbReference>
<dbReference type="NCBIfam" id="NF006901">
    <property type="entry name" value="PRK09392.1"/>
    <property type="match status" value="1"/>
</dbReference>
<evidence type="ECO:0000256" key="4">
    <source>
        <dbReference type="SAM" id="MobiDB-lite"/>
    </source>
</evidence>
<dbReference type="SUPFAM" id="SSF46785">
    <property type="entry name" value="Winged helix' DNA-binding domain"/>
    <property type="match status" value="1"/>
</dbReference>
<dbReference type="Gene3D" id="2.60.120.10">
    <property type="entry name" value="Jelly Rolls"/>
    <property type="match status" value="1"/>
</dbReference>
<feature type="domain" description="Cyclic nucleotide-binding" evidence="5">
    <location>
        <begin position="16"/>
        <end position="116"/>
    </location>
</feature>
<gene>
    <name evidence="7" type="ORF">CD943_01100</name>
</gene>
<dbReference type="PROSITE" id="PS51063">
    <property type="entry name" value="HTH_CRP_2"/>
    <property type="match status" value="1"/>
</dbReference>
<organism evidence="7 8">
    <name type="scientific">Brevundimonas diminuta</name>
    <name type="common">Pseudomonas diminuta</name>
    <dbReference type="NCBI Taxonomy" id="293"/>
    <lineage>
        <taxon>Bacteria</taxon>
        <taxon>Pseudomonadati</taxon>
        <taxon>Pseudomonadota</taxon>
        <taxon>Alphaproteobacteria</taxon>
        <taxon>Caulobacterales</taxon>
        <taxon>Caulobacteraceae</taxon>
        <taxon>Brevundimonas</taxon>
    </lineage>
</organism>
<dbReference type="SMART" id="SM00100">
    <property type="entry name" value="cNMP"/>
    <property type="match status" value="1"/>
</dbReference>
<evidence type="ECO:0000256" key="2">
    <source>
        <dbReference type="ARBA" id="ARBA00023125"/>
    </source>
</evidence>
<dbReference type="InterPro" id="IPR036390">
    <property type="entry name" value="WH_DNA-bd_sf"/>
</dbReference>
<dbReference type="GO" id="GO:0005829">
    <property type="term" value="C:cytosol"/>
    <property type="evidence" value="ECO:0007669"/>
    <property type="project" value="TreeGrafter"/>
</dbReference>
<evidence type="ECO:0000259" key="6">
    <source>
        <dbReference type="PROSITE" id="PS51063"/>
    </source>
</evidence>
<dbReference type="InterPro" id="IPR050397">
    <property type="entry name" value="Env_Response_Regulators"/>
</dbReference>
<keyword evidence="3" id="KW-0804">Transcription</keyword>
<evidence type="ECO:0000313" key="7">
    <source>
        <dbReference type="EMBL" id="ASD25611.1"/>
    </source>
</evidence>
<dbReference type="GO" id="GO:0003677">
    <property type="term" value="F:DNA binding"/>
    <property type="evidence" value="ECO:0007669"/>
    <property type="project" value="UniProtKB-KW"/>
</dbReference>
<feature type="compositionally biased region" description="Low complexity" evidence="4">
    <location>
        <begin position="233"/>
        <end position="244"/>
    </location>
</feature>
<proteinExistence type="predicted"/>
<dbReference type="Proteomes" id="UP000197024">
    <property type="component" value="Chromosome"/>
</dbReference>
<dbReference type="PANTHER" id="PTHR24567">
    <property type="entry name" value="CRP FAMILY TRANSCRIPTIONAL REGULATORY PROTEIN"/>
    <property type="match status" value="1"/>
</dbReference>
<evidence type="ECO:0000313" key="8">
    <source>
        <dbReference type="Proteomes" id="UP000197024"/>
    </source>
</evidence>
<protein>
    <submittedName>
        <fullName evidence="7">Transcriptional regulator</fullName>
    </submittedName>
</protein>
<accession>A0A1Z3LTX9</accession>
<reference evidence="7 8" key="2">
    <citation type="submission" date="2017-06" db="EMBL/GenBank/DDBJ databases">
        <authorList>
            <person name="Kim H.J."/>
            <person name="Triplett B.A."/>
        </authorList>
    </citation>
    <scope>NUCLEOTIDE SEQUENCE [LARGE SCALE GENOMIC DNA]</scope>
    <source>
        <strain evidence="7 8">BZC3</strain>
    </source>
</reference>
<dbReference type="InterPro" id="IPR014710">
    <property type="entry name" value="RmlC-like_jellyroll"/>
</dbReference>
<feature type="domain" description="HTH crp-type" evidence="6">
    <location>
        <begin position="149"/>
        <end position="217"/>
    </location>
</feature>
<feature type="region of interest" description="Disordered" evidence="4">
    <location>
        <begin position="233"/>
        <end position="274"/>
    </location>
</feature>
<name>A0A1Z3LTX9_BREDI</name>
<dbReference type="CDD" id="cd00038">
    <property type="entry name" value="CAP_ED"/>
    <property type="match status" value="1"/>
</dbReference>
<keyword evidence="1" id="KW-0805">Transcription regulation</keyword>
<dbReference type="SUPFAM" id="SSF51206">
    <property type="entry name" value="cAMP-binding domain-like"/>
    <property type="match status" value="1"/>
</dbReference>
<evidence type="ECO:0000256" key="3">
    <source>
        <dbReference type="ARBA" id="ARBA00023163"/>
    </source>
</evidence>
<evidence type="ECO:0000259" key="5">
    <source>
        <dbReference type="PROSITE" id="PS50042"/>
    </source>
</evidence>
<dbReference type="RefSeq" id="WP_088409833.1">
    <property type="nucleotide sequence ID" value="NZ_CP021995.1"/>
</dbReference>
<evidence type="ECO:0000256" key="1">
    <source>
        <dbReference type="ARBA" id="ARBA00023015"/>
    </source>
</evidence>
<sequence>MPIRPADLDRIRALPLFMGASPAVFRDATAGAFLQRFPAGTTLLMEGDPVDFLYVLLSGSVELQGSWKEKESTLAVLRPVSTFILAAVMLEAQALMSARTLEPSQILMLSGEALRRTARQDADFGFAVIQELAGCYRGVVRTVKAQKLRGGVERLANYLLAQCARQQNEARIILPHEKRVLASLLGMTPENLSRAFAQLSDYGVHVRGAQISFERPRALKRLARPSALIDNHAPAALHPAGKAASETWSTDTEEEGGGAQPPKAARLGVSPKFP</sequence>
<keyword evidence="2" id="KW-0238">DNA-binding</keyword>
<dbReference type="EMBL" id="CP021995">
    <property type="protein sequence ID" value="ASD25611.1"/>
    <property type="molecule type" value="Genomic_DNA"/>
</dbReference>
<reference evidence="7 8" key="1">
    <citation type="submission" date="2017-06" db="EMBL/GenBank/DDBJ databases">
        <title>Biodegradation of gentamicin by bacterial consortia AMQD4 in synthetic medium and raw gentamicin sewage.</title>
        <authorList>
            <person name="Chang H."/>
            <person name="Feng Y."/>
            <person name="Li Z."/>
            <person name="Xue J."/>
            <person name="Cheng D."/>
        </authorList>
    </citation>
    <scope>NUCLEOTIDE SEQUENCE [LARGE SCALE GENOMIC DNA]</scope>
    <source>
        <strain evidence="7 8">BZC3</strain>
    </source>
</reference>
<dbReference type="AlphaFoldDB" id="A0A1Z3LTX9"/>
<dbReference type="InterPro" id="IPR000595">
    <property type="entry name" value="cNMP-bd_dom"/>
</dbReference>
<dbReference type="PANTHER" id="PTHR24567:SF74">
    <property type="entry name" value="HTH-TYPE TRANSCRIPTIONAL REGULATOR ARCR"/>
    <property type="match status" value="1"/>
</dbReference>
<dbReference type="InterPro" id="IPR036388">
    <property type="entry name" value="WH-like_DNA-bd_sf"/>
</dbReference>
<dbReference type="InterPro" id="IPR018490">
    <property type="entry name" value="cNMP-bd_dom_sf"/>
</dbReference>
<dbReference type="PROSITE" id="PS50042">
    <property type="entry name" value="CNMP_BINDING_3"/>
    <property type="match status" value="1"/>
</dbReference>
<dbReference type="InterPro" id="IPR012318">
    <property type="entry name" value="HTH_CRP"/>
</dbReference>
<dbReference type="Pfam" id="PF00027">
    <property type="entry name" value="cNMP_binding"/>
    <property type="match status" value="1"/>
</dbReference>
<dbReference type="GO" id="GO:0003700">
    <property type="term" value="F:DNA-binding transcription factor activity"/>
    <property type="evidence" value="ECO:0007669"/>
    <property type="project" value="TreeGrafter"/>
</dbReference>